<protein>
    <submittedName>
        <fullName evidence="2">Uncharacterized protein</fullName>
    </submittedName>
</protein>
<dbReference type="WBParaSite" id="JU765_v2.g5801.t1">
    <property type="protein sequence ID" value="JU765_v2.g5801.t1"/>
    <property type="gene ID" value="JU765_v2.g5801"/>
</dbReference>
<evidence type="ECO:0000313" key="2">
    <source>
        <dbReference type="WBParaSite" id="JU765_v2.g5801.t1"/>
    </source>
</evidence>
<organism evidence="1 2">
    <name type="scientific">Panagrolaimus sp. JU765</name>
    <dbReference type="NCBI Taxonomy" id="591449"/>
    <lineage>
        <taxon>Eukaryota</taxon>
        <taxon>Metazoa</taxon>
        <taxon>Ecdysozoa</taxon>
        <taxon>Nematoda</taxon>
        <taxon>Chromadorea</taxon>
        <taxon>Rhabditida</taxon>
        <taxon>Tylenchina</taxon>
        <taxon>Panagrolaimomorpha</taxon>
        <taxon>Panagrolaimoidea</taxon>
        <taxon>Panagrolaimidae</taxon>
        <taxon>Panagrolaimus</taxon>
    </lineage>
</organism>
<proteinExistence type="predicted"/>
<accession>A0AC34RD07</accession>
<evidence type="ECO:0000313" key="1">
    <source>
        <dbReference type="Proteomes" id="UP000887576"/>
    </source>
</evidence>
<reference evidence="2" key="1">
    <citation type="submission" date="2022-11" db="UniProtKB">
        <authorList>
            <consortium name="WormBaseParasite"/>
        </authorList>
    </citation>
    <scope>IDENTIFICATION</scope>
</reference>
<sequence>MLLPRLKPSAVSTVGSVVRVISCRNAGQTAHPKDPLQPFREINKLASQGNWDAINNSPELFHYGRGHREAKSVYAKIKTPEDAFANYGGQPYGPLIFLFSRVALFFGGIYVAFTIYEAVVPEQYRLHYKYAPKHHNEHH</sequence>
<dbReference type="Proteomes" id="UP000887576">
    <property type="component" value="Unplaced"/>
</dbReference>
<name>A0AC34RD07_9BILA</name>